<dbReference type="InterPro" id="IPR002347">
    <property type="entry name" value="SDR_fam"/>
</dbReference>
<dbReference type="PANTHER" id="PTHR42760:SF123">
    <property type="entry name" value="OXIDOREDUCTASE"/>
    <property type="match status" value="1"/>
</dbReference>
<gene>
    <name evidence="3" type="primary">cpnA_2</name>
    <name evidence="3" type="ORF">RIdsm_02750</name>
    <name evidence="2" type="ORF">XM52_08740</name>
</gene>
<dbReference type="Pfam" id="PF13561">
    <property type="entry name" value="adh_short_C2"/>
    <property type="match status" value="1"/>
</dbReference>
<evidence type="ECO:0000256" key="1">
    <source>
        <dbReference type="ARBA" id="ARBA00006484"/>
    </source>
</evidence>
<evidence type="ECO:0000313" key="3">
    <source>
        <dbReference type="EMBL" id="QEW26942.1"/>
    </source>
</evidence>
<dbReference type="SUPFAM" id="SSF51735">
    <property type="entry name" value="NAD(P)-binding Rossmann-fold domains"/>
    <property type="match status" value="1"/>
</dbReference>
<dbReference type="KEGG" id="rid:RIdsm_02750"/>
<dbReference type="Proteomes" id="UP000325785">
    <property type="component" value="Chromosome"/>
</dbReference>
<name>A0A0T5PAA4_9RHOB</name>
<dbReference type="Gene3D" id="3.40.50.720">
    <property type="entry name" value="NAD(P)-binding Rossmann-like Domain"/>
    <property type="match status" value="1"/>
</dbReference>
<dbReference type="AlphaFoldDB" id="A0A0T5PAA4"/>
<dbReference type="GO" id="GO:0055041">
    <property type="term" value="F:cyclopentanol dehydrogenase activity"/>
    <property type="evidence" value="ECO:0007669"/>
    <property type="project" value="UniProtKB-EC"/>
</dbReference>
<dbReference type="PATRIC" id="fig|540747.5.peg.4539"/>
<evidence type="ECO:0000313" key="5">
    <source>
        <dbReference type="Proteomes" id="UP000325785"/>
    </source>
</evidence>
<keyword evidence="3" id="KW-0560">Oxidoreductase</keyword>
<dbReference type="EMBL" id="CP031598">
    <property type="protein sequence ID" value="QEW26942.1"/>
    <property type="molecule type" value="Genomic_DNA"/>
</dbReference>
<accession>A0A0T5PAA4</accession>
<dbReference type="PANTHER" id="PTHR42760">
    <property type="entry name" value="SHORT-CHAIN DEHYDROGENASES/REDUCTASES FAMILY MEMBER"/>
    <property type="match status" value="1"/>
</dbReference>
<organism evidence="2 4">
    <name type="scientific">Roseovarius indicus</name>
    <dbReference type="NCBI Taxonomy" id="540747"/>
    <lineage>
        <taxon>Bacteria</taxon>
        <taxon>Pseudomonadati</taxon>
        <taxon>Pseudomonadota</taxon>
        <taxon>Alphaproteobacteria</taxon>
        <taxon>Rhodobacterales</taxon>
        <taxon>Roseobacteraceae</taxon>
        <taxon>Roseovarius</taxon>
    </lineage>
</organism>
<evidence type="ECO:0000313" key="4">
    <source>
        <dbReference type="Proteomes" id="UP000051401"/>
    </source>
</evidence>
<proteinExistence type="inferred from homology"/>
<dbReference type="NCBIfam" id="NF005559">
    <property type="entry name" value="PRK07231.1"/>
    <property type="match status" value="1"/>
</dbReference>
<dbReference type="InterPro" id="IPR036291">
    <property type="entry name" value="NAD(P)-bd_dom_sf"/>
</dbReference>
<dbReference type="EC" id="1.1.1.163" evidence="3"/>
<protein>
    <submittedName>
        <fullName evidence="3">Cyclopentanol dehydrogenase</fullName>
        <ecNumber evidence="3">1.1.1.163</ecNumber>
    </submittedName>
</protein>
<sequence length="261" mass="26876">MGRLTGKVILVTGAGAGIGRAIAIQAATEGALVTVADIDASACAAVAAEITGQGHAAQAQPLDVTDPFRWTEVTDGIAATHGRLDGLVNNAGIQLSRPLLDTTLDDLRRVFAVNLEGTFLGTQAAMRVMRAAGQGAIVNMSSTLASHPLALNAAYCASKAAVTQLSKVAALEGATSEARIRVNTIHPGVIATPMVEREIADVTRERGLSSDAEVRAEWHRLCPLGIGQPADIAHGAVYLLSDEAAYVTGTELAIDGGHLLT</sequence>
<dbReference type="PRINTS" id="PR00080">
    <property type="entry name" value="SDRFAMILY"/>
</dbReference>
<dbReference type="EMBL" id="LAXI01000004">
    <property type="protein sequence ID" value="KRS18226.1"/>
    <property type="molecule type" value="Genomic_DNA"/>
</dbReference>
<dbReference type="PRINTS" id="PR00081">
    <property type="entry name" value="GDHRDH"/>
</dbReference>
<dbReference type="FunFam" id="3.40.50.720:FF:000084">
    <property type="entry name" value="Short-chain dehydrogenase reductase"/>
    <property type="match status" value="1"/>
</dbReference>
<dbReference type="Proteomes" id="UP000051401">
    <property type="component" value="Unassembled WGS sequence"/>
</dbReference>
<reference evidence="2 4" key="1">
    <citation type="submission" date="2015-04" db="EMBL/GenBank/DDBJ databases">
        <title>The draft genome sequence of Roseovarius indicus B108T.</title>
        <authorList>
            <person name="Li G."/>
            <person name="Lai Q."/>
            <person name="Shao Z."/>
            <person name="Yan P."/>
        </authorList>
    </citation>
    <scope>NUCLEOTIDE SEQUENCE [LARGE SCALE GENOMIC DNA]</scope>
    <source>
        <strain evidence="2 4">B108</strain>
    </source>
</reference>
<dbReference type="PROSITE" id="PS00061">
    <property type="entry name" value="ADH_SHORT"/>
    <property type="match status" value="1"/>
</dbReference>
<keyword evidence="4" id="KW-1185">Reference proteome</keyword>
<evidence type="ECO:0000313" key="2">
    <source>
        <dbReference type="EMBL" id="KRS18226.1"/>
    </source>
</evidence>
<dbReference type="InterPro" id="IPR020904">
    <property type="entry name" value="Sc_DH/Rdtase_CS"/>
</dbReference>
<dbReference type="RefSeq" id="WP_057815366.1">
    <property type="nucleotide sequence ID" value="NZ_CP031598.1"/>
</dbReference>
<comment type="similarity">
    <text evidence="1">Belongs to the short-chain dehydrogenases/reductases (SDR) family.</text>
</comment>
<reference evidence="3 5" key="2">
    <citation type="submission" date="2018-08" db="EMBL/GenBank/DDBJ databases">
        <title>Genetic Globetrotter - A new plasmid hitch-hiking vast phylogenetic and geographic distances.</title>
        <authorList>
            <person name="Vollmers J."/>
            <person name="Petersen J."/>
        </authorList>
    </citation>
    <scope>NUCLEOTIDE SEQUENCE [LARGE SCALE GENOMIC DNA]</scope>
    <source>
        <strain evidence="3 5">DSM 26383</strain>
    </source>
</reference>
<dbReference type="OrthoDB" id="7745792at2"/>
<dbReference type="STRING" id="540747.SAMN04488031_101595"/>
<dbReference type="GO" id="GO:0030497">
    <property type="term" value="P:fatty acid elongation"/>
    <property type="evidence" value="ECO:0007669"/>
    <property type="project" value="TreeGrafter"/>
</dbReference>